<sequence>MARFNQHIGFAMVMMGWRLSRAAMRNLGMLLWLPAASPARRMDHTTWIRLRTMMDWNGHQRRCFTAMGDIGIPESMHAATILQS</sequence>
<comment type="caution">
    <text evidence="2">The sequence shown here is derived from an EMBL/GenBank/DDBJ whole genome shotgun (WGS) entry which is preliminary data.</text>
</comment>
<evidence type="ECO:0008006" key="4">
    <source>
        <dbReference type="Google" id="ProtNLM"/>
    </source>
</evidence>
<protein>
    <recommendedName>
        <fullName evidence="4">Secreted protein</fullName>
    </recommendedName>
</protein>
<reference evidence="2" key="1">
    <citation type="submission" date="2013-08" db="EMBL/GenBank/DDBJ databases">
        <title>Gene expansion shapes genome architecture in the human pathogen Lichtheimia corymbifera: an evolutionary genomics analysis in the ancient terrestrial Mucorales (Mucoromycotina).</title>
        <authorList>
            <person name="Schwartze V.U."/>
            <person name="Winter S."/>
            <person name="Shelest E."/>
            <person name="Marcet-Houben M."/>
            <person name="Horn F."/>
            <person name="Wehner S."/>
            <person name="Hoffmann K."/>
            <person name="Riege K."/>
            <person name="Sammeth M."/>
            <person name="Nowrousian M."/>
            <person name="Valiante V."/>
            <person name="Linde J."/>
            <person name="Jacobsen I.D."/>
            <person name="Marz M."/>
            <person name="Brakhage A.A."/>
            <person name="Gabaldon T."/>
            <person name="Bocker S."/>
            <person name="Voigt K."/>
        </authorList>
    </citation>
    <scope>NUCLEOTIDE SEQUENCE [LARGE SCALE GENOMIC DNA]</scope>
    <source>
        <strain evidence="2">FSU 9682</strain>
    </source>
</reference>
<evidence type="ECO:0000313" key="2">
    <source>
        <dbReference type="EMBL" id="CDH49303.1"/>
    </source>
</evidence>
<accession>A0A068RGJ5</accession>
<name>A0A068RGJ5_9FUNG</name>
<keyword evidence="3" id="KW-1185">Reference proteome</keyword>
<dbReference type="EMBL" id="CBTN010000003">
    <property type="protein sequence ID" value="CDH49303.1"/>
    <property type="molecule type" value="Genomic_DNA"/>
</dbReference>
<proteinExistence type="predicted"/>
<feature type="signal peptide" evidence="1">
    <location>
        <begin position="1"/>
        <end position="22"/>
    </location>
</feature>
<evidence type="ECO:0000313" key="3">
    <source>
        <dbReference type="Proteomes" id="UP000027586"/>
    </source>
</evidence>
<dbReference type="Proteomes" id="UP000027586">
    <property type="component" value="Unassembled WGS sequence"/>
</dbReference>
<feature type="chain" id="PRO_5001652509" description="Secreted protein" evidence="1">
    <location>
        <begin position="23"/>
        <end position="84"/>
    </location>
</feature>
<gene>
    <name evidence="2" type="ORF">LCOR_01051.1</name>
</gene>
<dbReference type="VEuPathDB" id="FungiDB:LCOR_01051.1"/>
<dbReference type="AlphaFoldDB" id="A0A068RGJ5"/>
<organism evidence="2 3">
    <name type="scientific">Lichtheimia corymbifera JMRC:FSU:9682</name>
    <dbReference type="NCBI Taxonomy" id="1263082"/>
    <lineage>
        <taxon>Eukaryota</taxon>
        <taxon>Fungi</taxon>
        <taxon>Fungi incertae sedis</taxon>
        <taxon>Mucoromycota</taxon>
        <taxon>Mucoromycotina</taxon>
        <taxon>Mucoromycetes</taxon>
        <taxon>Mucorales</taxon>
        <taxon>Lichtheimiaceae</taxon>
        <taxon>Lichtheimia</taxon>
    </lineage>
</organism>
<evidence type="ECO:0000256" key="1">
    <source>
        <dbReference type="SAM" id="SignalP"/>
    </source>
</evidence>
<keyword evidence="1" id="KW-0732">Signal</keyword>